<dbReference type="AlphaFoldDB" id="A0A5N5UIN1"/>
<dbReference type="Proteomes" id="UP000326865">
    <property type="component" value="Unassembled WGS sequence"/>
</dbReference>
<keyword evidence="7" id="KW-1185">Reference proteome</keyword>
<dbReference type="EMBL" id="QKKZ01000007">
    <property type="protein sequence ID" value="KAB7512639.1"/>
    <property type="molecule type" value="Genomic_DNA"/>
</dbReference>
<comment type="caution">
    <text evidence="5">The sequence shown here is derived from an EMBL/GenBank/DDBJ whole genome shotgun (WGS) entry which is preliminary data.</text>
</comment>
<dbReference type="RefSeq" id="WP_152119447.1">
    <property type="nucleotide sequence ID" value="NZ_QJOW01000001.1"/>
</dbReference>
<evidence type="ECO:0000313" key="4">
    <source>
        <dbReference type="EMBL" id="KAB7512639.1"/>
    </source>
</evidence>
<gene>
    <name evidence="4" type="ORF">DM867_12010</name>
    <name evidence="5" type="ORF">DMP03_04210</name>
</gene>
<evidence type="ECO:0000256" key="1">
    <source>
        <dbReference type="ARBA" id="ARBA00001946"/>
    </source>
</evidence>
<proteinExistence type="predicted"/>
<dbReference type="InterPro" id="IPR000086">
    <property type="entry name" value="NUDIX_hydrolase_dom"/>
</dbReference>
<organism evidence="5 6">
    <name type="scientific">Halosegnis rubeus</name>
    <dbReference type="NCBI Taxonomy" id="2212850"/>
    <lineage>
        <taxon>Archaea</taxon>
        <taxon>Methanobacteriati</taxon>
        <taxon>Methanobacteriota</taxon>
        <taxon>Stenosarchaea group</taxon>
        <taxon>Halobacteria</taxon>
        <taxon>Halobacteriales</taxon>
        <taxon>Natronomonadaceae</taxon>
        <taxon>Halosegnis</taxon>
    </lineage>
</organism>
<accession>A0A5N5U2I6</accession>
<dbReference type="InterPro" id="IPR015797">
    <property type="entry name" value="NUDIX_hydrolase-like_dom_sf"/>
</dbReference>
<sequence>MVSHNADTVRSRLARLTDEYDPEVIEERETLDDDFFAELAGYAADGYTGGGYAWVVRQTPPELSASMPDAEDLDEPYPRVLLGYGRGDGAWGPAGGGRENGESYEEATEREVFEETGIECSVTDCRSVRHLVSESETGEDRVHTLWVTFLARETGGSIEVQESELNGAAWFHELPDRLHPTVEARPLSWDEWG</sequence>
<feature type="domain" description="Nudix hydrolase" evidence="3">
    <location>
        <begin position="60"/>
        <end position="193"/>
    </location>
</feature>
<dbReference type="GO" id="GO:0016787">
    <property type="term" value="F:hydrolase activity"/>
    <property type="evidence" value="ECO:0007669"/>
    <property type="project" value="UniProtKB-KW"/>
</dbReference>
<protein>
    <submittedName>
        <fullName evidence="5">NUDIX domain-containing protein</fullName>
    </submittedName>
</protein>
<evidence type="ECO:0000313" key="5">
    <source>
        <dbReference type="EMBL" id="KAB7518565.1"/>
    </source>
</evidence>
<dbReference type="Gene3D" id="3.90.79.10">
    <property type="entry name" value="Nucleoside Triphosphate Pyrophosphohydrolase"/>
    <property type="match status" value="1"/>
</dbReference>
<dbReference type="PANTHER" id="PTHR43046:SF14">
    <property type="entry name" value="MUTT_NUDIX FAMILY PROTEIN"/>
    <property type="match status" value="1"/>
</dbReference>
<evidence type="ECO:0000313" key="7">
    <source>
        <dbReference type="Proteomes" id="UP000326865"/>
    </source>
</evidence>
<comment type="cofactor">
    <cofactor evidence="1">
        <name>Mg(2+)</name>
        <dbReference type="ChEBI" id="CHEBI:18420"/>
    </cofactor>
</comment>
<dbReference type="Pfam" id="PF00293">
    <property type="entry name" value="NUDIX"/>
    <property type="match status" value="1"/>
</dbReference>
<evidence type="ECO:0000313" key="6">
    <source>
        <dbReference type="Proteomes" id="UP000326302"/>
    </source>
</evidence>
<reference evidence="6 7" key="1">
    <citation type="submission" date="2019-10" db="EMBL/GenBank/DDBJ databases">
        <title>Unraveling microbial dark matter from salterns through culturing: the case of the genus Halosegnis.</title>
        <authorList>
            <person name="Duran-Viseras A."/>
            <person name="Andrei A.-S."/>
            <person name="Vera-Gargallo B."/>
            <person name="Ghai R."/>
            <person name="Sanchez-Porro C."/>
            <person name="Ventosa A."/>
        </authorList>
    </citation>
    <scope>NUCLEOTIDE SEQUENCE [LARGE SCALE GENOMIC DNA]</scope>
    <source>
        <strain evidence="5 6">F17-44</strain>
        <strain evidence="4 7">F18-79</strain>
    </source>
</reference>
<evidence type="ECO:0000259" key="3">
    <source>
        <dbReference type="PROSITE" id="PS51462"/>
    </source>
</evidence>
<dbReference type="PANTHER" id="PTHR43046">
    <property type="entry name" value="GDP-MANNOSE MANNOSYL HYDROLASE"/>
    <property type="match status" value="1"/>
</dbReference>
<dbReference type="EMBL" id="QJOW01000001">
    <property type="protein sequence ID" value="KAB7518565.1"/>
    <property type="molecule type" value="Genomic_DNA"/>
</dbReference>
<evidence type="ECO:0000256" key="2">
    <source>
        <dbReference type="ARBA" id="ARBA00022801"/>
    </source>
</evidence>
<dbReference type="SUPFAM" id="SSF55811">
    <property type="entry name" value="Nudix"/>
    <property type="match status" value="1"/>
</dbReference>
<dbReference type="PROSITE" id="PS51462">
    <property type="entry name" value="NUDIX"/>
    <property type="match status" value="1"/>
</dbReference>
<dbReference type="OrthoDB" id="313151at2157"/>
<keyword evidence="2" id="KW-0378">Hydrolase</keyword>
<accession>A0A5N5UIN1</accession>
<name>A0A5N5UIN1_9EURY</name>
<dbReference type="Proteomes" id="UP000326302">
    <property type="component" value="Unassembled WGS sequence"/>
</dbReference>